<dbReference type="OrthoDB" id="2962087at2"/>
<reference evidence="3 4" key="1">
    <citation type="submission" date="2018-04" db="EMBL/GenBank/DDBJ databases">
        <title>Genomic Encyclopedia of Archaeal and Bacterial Type Strains, Phase II (KMG-II): from individual species to whole genera.</title>
        <authorList>
            <person name="Goeker M."/>
        </authorList>
    </citation>
    <scope>NUCLEOTIDE SEQUENCE [LARGE SCALE GENOMIC DNA]</scope>
    <source>
        <strain evidence="3 4">DSM 45787</strain>
    </source>
</reference>
<protein>
    <submittedName>
        <fullName evidence="3">Ferric iron reductase protein FhuF</fullName>
    </submittedName>
</protein>
<evidence type="ECO:0000313" key="3">
    <source>
        <dbReference type="EMBL" id="PTX60763.1"/>
    </source>
</evidence>
<evidence type="ECO:0000256" key="1">
    <source>
        <dbReference type="SAM" id="MobiDB-lite"/>
    </source>
</evidence>
<dbReference type="Pfam" id="PF11575">
    <property type="entry name" value="FhuF_C"/>
    <property type="match status" value="1"/>
</dbReference>
<dbReference type="GO" id="GO:0051537">
    <property type="term" value="F:2 iron, 2 sulfur cluster binding"/>
    <property type="evidence" value="ECO:0007669"/>
    <property type="project" value="InterPro"/>
</dbReference>
<dbReference type="EMBL" id="QBKR01000008">
    <property type="protein sequence ID" value="PTX60763.1"/>
    <property type="molecule type" value="Genomic_DNA"/>
</dbReference>
<gene>
    <name evidence="3" type="ORF">C8P63_10873</name>
</gene>
<comment type="caution">
    <text evidence="3">The sequence shown here is derived from an EMBL/GenBank/DDBJ whole genome shotgun (WGS) entry which is preliminary data.</text>
</comment>
<feature type="region of interest" description="Disordered" evidence="1">
    <location>
        <begin position="184"/>
        <end position="209"/>
    </location>
</feature>
<organism evidence="3 4">
    <name type="scientific">Melghirimyces profundicolus</name>
    <dbReference type="NCBI Taxonomy" id="1242148"/>
    <lineage>
        <taxon>Bacteria</taxon>
        <taxon>Bacillati</taxon>
        <taxon>Bacillota</taxon>
        <taxon>Bacilli</taxon>
        <taxon>Bacillales</taxon>
        <taxon>Thermoactinomycetaceae</taxon>
        <taxon>Melghirimyces</taxon>
    </lineage>
</organism>
<feature type="region of interest" description="Disordered" evidence="1">
    <location>
        <begin position="1"/>
        <end position="21"/>
    </location>
</feature>
<dbReference type="RefSeq" id="WP_108022718.1">
    <property type="nucleotide sequence ID" value="NZ_QBKR01000008.1"/>
</dbReference>
<evidence type="ECO:0000259" key="2">
    <source>
        <dbReference type="Pfam" id="PF11575"/>
    </source>
</evidence>
<accession>A0A2T6BXH7</accession>
<name>A0A2T6BXH7_9BACL</name>
<dbReference type="AlphaFoldDB" id="A0A2T6BXH7"/>
<feature type="domain" description="Ferric siderophore reductase C-terminal" evidence="2">
    <location>
        <begin position="216"/>
        <end position="235"/>
    </location>
</feature>
<dbReference type="InterPro" id="IPR024726">
    <property type="entry name" value="FhuF_C"/>
</dbReference>
<proteinExistence type="predicted"/>
<sequence>MAIHTLNQEKTAENPVPSVPDLPVRSLLQPDLRDSLLRAWGDKISADHSAVAASMLAKRYLSVLLAEGLYAITRRNECPDYSLGNLRLRFGKGWDLTLSLGVDQRSRPPSGDRDVWRKEAFRHLFRENVTPVLTSLSAHISPAILWESARGYVTHHYEKWLAETEAPGEREQIRSDHSFLTEERNHRISGSLPNPLSLPFRLSPDPENPGRELRFRRTCCLYHRLPGARPCPTCPGICAPGNPKKSK</sequence>
<evidence type="ECO:0000313" key="4">
    <source>
        <dbReference type="Proteomes" id="UP000244240"/>
    </source>
</evidence>
<keyword evidence="4" id="KW-1185">Reference proteome</keyword>
<dbReference type="Proteomes" id="UP000244240">
    <property type="component" value="Unassembled WGS sequence"/>
</dbReference>